<gene>
    <name evidence="1" type="ORF">SAMN06265348_115124</name>
</gene>
<dbReference type="RefSeq" id="WP_142530932.1">
    <property type="nucleotide sequence ID" value="NZ_CBCSJO010000014.1"/>
</dbReference>
<keyword evidence="2" id="KW-1185">Reference proteome</keyword>
<proteinExistence type="predicted"/>
<dbReference type="Proteomes" id="UP000320300">
    <property type="component" value="Unassembled WGS sequence"/>
</dbReference>
<evidence type="ECO:0008006" key="3">
    <source>
        <dbReference type="Google" id="ProtNLM"/>
    </source>
</evidence>
<dbReference type="AlphaFoldDB" id="A0A521FPD3"/>
<name>A0A521FPD3_9SPHI</name>
<organism evidence="1 2">
    <name type="scientific">Pedobacter westerhofensis</name>
    <dbReference type="NCBI Taxonomy" id="425512"/>
    <lineage>
        <taxon>Bacteria</taxon>
        <taxon>Pseudomonadati</taxon>
        <taxon>Bacteroidota</taxon>
        <taxon>Sphingobacteriia</taxon>
        <taxon>Sphingobacteriales</taxon>
        <taxon>Sphingobacteriaceae</taxon>
        <taxon>Pedobacter</taxon>
    </lineage>
</organism>
<reference evidence="1 2" key="1">
    <citation type="submission" date="2017-05" db="EMBL/GenBank/DDBJ databases">
        <authorList>
            <person name="Varghese N."/>
            <person name="Submissions S."/>
        </authorList>
    </citation>
    <scope>NUCLEOTIDE SEQUENCE [LARGE SCALE GENOMIC DNA]</scope>
    <source>
        <strain evidence="1 2">DSM 19036</strain>
    </source>
</reference>
<accession>A0A521FPD3</accession>
<dbReference type="EMBL" id="FXTN01000015">
    <property type="protein sequence ID" value="SMO98067.1"/>
    <property type="molecule type" value="Genomic_DNA"/>
</dbReference>
<evidence type="ECO:0000313" key="2">
    <source>
        <dbReference type="Proteomes" id="UP000320300"/>
    </source>
</evidence>
<dbReference type="OrthoDB" id="6058208at2"/>
<protein>
    <recommendedName>
        <fullName evidence="3">Carboxypeptidase regulatory-like domain-containing protein</fullName>
    </recommendedName>
</protein>
<sequence length="203" mass="23176">MRRTFFIGVCSMVFGSATHAQYVQPERNDTVYLMPKANFAGAVAKKMITEGNSTIKGIAFTKPPAMQRHIGGKNKIVAGHVKIALFPLTPYFEEYLRLKKEQNPKKLKFAFMSSDAYKCRLEVITNSSGEFTFFNLKPGSYYIETVVDWSQTRYYDKYVGSGSSNYGTTDYYSKQSYNDHHSDYLKKEVEIKTEGEVVDIKLN</sequence>
<dbReference type="SUPFAM" id="SSF117074">
    <property type="entry name" value="Hypothetical protein PA1324"/>
    <property type="match status" value="1"/>
</dbReference>
<evidence type="ECO:0000313" key="1">
    <source>
        <dbReference type="EMBL" id="SMO98067.1"/>
    </source>
</evidence>